<evidence type="ECO:0008006" key="4">
    <source>
        <dbReference type="Google" id="ProtNLM"/>
    </source>
</evidence>
<accession>A0ABM8HWA2</accession>
<evidence type="ECO:0000313" key="3">
    <source>
        <dbReference type="Proteomes" id="UP001319827"/>
    </source>
</evidence>
<protein>
    <recommendedName>
        <fullName evidence="4">DUF3311 domain-containing protein</fullName>
    </recommendedName>
</protein>
<keyword evidence="1" id="KW-0812">Transmembrane</keyword>
<feature type="transmembrane region" description="Helical" evidence="1">
    <location>
        <begin position="35"/>
        <end position="62"/>
    </location>
</feature>
<organism evidence="2 3">
    <name type="scientific">Desulfuromonas versatilis</name>
    <dbReference type="NCBI Taxonomy" id="2802975"/>
    <lineage>
        <taxon>Bacteria</taxon>
        <taxon>Pseudomonadati</taxon>
        <taxon>Thermodesulfobacteriota</taxon>
        <taxon>Desulfuromonadia</taxon>
        <taxon>Desulfuromonadales</taxon>
        <taxon>Desulfuromonadaceae</taxon>
        <taxon>Desulfuromonas</taxon>
    </lineage>
</organism>
<gene>
    <name evidence="2" type="ORF">DESUT3_24770</name>
</gene>
<reference evidence="2 3" key="1">
    <citation type="journal article" date="2016" name="C (Basel)">
        <title>Selective Growth of and Electricity Production by Marine Exoelectrogenic Bacteria in Self-Aggregated Hydrogel of Microbially Reduced Graphene Oxide.</title>
        <authorList>
            <person name="Yoshida N."/>
            <person name="Goto Y."/>
            <person name="Miyata Y."/>
        </authorList>
    </citation>
    <scope>NUCLEOTIDE SEQUENCE [LARGE SCALE GENOMIC DNA]</scope>
    <source>
        <strain evidence="2 3">NIT-T3</strain>
    </source>
</reference>
<evidence type="ECO:0000256" key="1">
    <source>
        <dbReference type="SAM" id="Phobius"/>
    </source>
</evidence>
<dbReference type="Proteomes" id="UP001319827">
    <property type="component" value="Chromosome"/>
</dbReference>
<dbReference type="RefSeq" id="WP_221248833.1">
    <property type="nucleotide sequence ID" value="NZ_AP024355.1"/>
</dbReference>
<proteinExistence type="predicted"/>
<reference evidence="2 3" key="2">
    <citation type="journal article" date="2021" name="Int. J. Syst. Evol. Microbiol.">
        <title>Isolation and Polyphasic Characterization of Desulfuromonas versatilis sp. Nov., an Electrogenic Bacteria Capable of Versatile Metabolism Isolated from a Graphene Oxide-Reducing Enrichment Culture.</title>
        <authorList>
            <person name="Xie L."/>
            <person name="Yoshida N."/>
            <person name="Ishii S."/>
            <person name="Meng L."/>
        </authorList>
    </citation>
    <scope>NUCLEOTIDE SEQUENCE [LARGE SCALE GENOMIC DNA]</scope>
    <source>
        <strain evidence="2 3">NIT-T3</strain>
    </source>
</reference>
<keyword evidence="1" id="KW-0472">Membrane</keyword>
<keyword evidence="1" id="KW-1133">Transmembrane helix</keyword>
<dbReference type="EMBL" id="AP024355">
    <property type="protein sequence ID" value="BCR05408.1"/>
    <property type="molecule type" value="Genomic_DNA"/>
</dbReference>
<feature type="transmembrane region" description="Helical" evidence="1">
    <location>
        <begin position="12"/>
        <end position="29"/>
    </location>
</feature>
<keyword evidence="3" id="KW-1185">Reference proteome</keyword>
<name>A0ABM8HWA2_9BACT</name>
<evidence type="ECO:0000313" key="2">
    <source>
        <dbReference type="EMBL" id="BCR05408.1"/>
    </source>
</evidence>
<sequence length="83" mass="9368">MKGANPSHIRQAWLFFFLLGVVMLNYPMIHIFNKITLIIGVPALVLYFMIGWPASIAVIYIFCRKIRASDAEDSGEPPGDNQE</sequence>